<proteinExistence type="predicted"/>
<feature type="region of interest" description="Disordered" evidence="1">
    <location>
        <begin position="101"/>
        <end position="128"/>
    </location>
</feature>
<reference evidence="2 3" key="1">
    <citation type="submission" date="2014-11" db="EMBL/GenBank/DDBJ databases">
        <title>Genetic blueprint of the zoonotic pathogen Toxocara canis.</title>
        <authorList>
            <person name="Zhu X.-Q."/>
            <person name="Korhonen P.K."/>
            <person name="Cai H."/>
            <person name="Young N.D."/>
            <person name="Nejsum P."/>
            <person name="von Samson-Himmelstjerna G."/>
            <person name="Boag P.R."/>
            <person name="Tan P."/>
            <person name="Li Q."/>
            <person name="Min J."/>
            <person name="Yang Y."/>
            <person name="Wang X."/>
            <person name="Fang X."/>
            <person name="Hall R.S."/>
            <person name="Hofmann A."/>
            <person name="Sternberg P.W."/>
            <person name="Jex A.R."/>
            <person name="Gasser R.B."/>
        </authorList>
    </citation>
    <scope>NUCLEOTIDE SEQUENCE [LARGE SCALE GENOMIC DNA]</scope>
    <source>
        <strain evidence="2">PN_DK_2014</strain>
    </source>
</reference>
<protein>
    <submittedName>
        <fullName evidence="2">Uncharacterized protein</fullName>
    </submittedName>
</protein>
<evidence type="ECO:0000256" key="1">
    <source>
        <dbReference type="SAM" id="MobiDB-lite"/>
    </source>
</evidence>
<feature type="region of interest" description="Disordered" evidence="1">
    <location>
        <begin position="265"/>
        <end position="306"/>
    </location>
</feature>
<feature type="compositionally biased region" description="Polar residues" evidence="1">
    <location>
        <begin position="293"/>
        <end position="306"/>
    </location>
</feature>
<feature type="region of interest" description="Disordered" evidence="1">
    <location>
        <begin position="26"/>
        <end position="50"/>
    </location>
</feature>
<accession>A0A0B2W4Q5</accession>
<evidence type="ECO:0000313" key="3">
    <source>
        <dbReference type="Proteomes" id="UP000031036"/>
    </source>
</evidence>
<comment type="caution">
    <text evidence="2">The sequence shown here is derived from an EMBL/GenBank/DDBJ whole genome shotgun (WGS) entry which is preliminary data.</text>
</comment>
<dbReference type="Proteomes" id="UP000031036">
    <property type="component" value="Unassembled WGS sequence"/>
</dbReference>
<dbReference type="OrthoDB" id="10636684at2759"/>
<organism evidence="2 3">
    <name type="scientific">Toxocara canis</name>
    <name type="common">Canine roundworm</name>
    <dbReference type="NCBI Taxonomy" id="6265"/>
    <lineage>
        <taxon>Eukaryota</taxon>
        <taxon>Metazoa</taxon>
        <taxon>Ecdysozoa</taxon>
        <taxon>Nematoda</taxon>
        <taxon>Chromadorea</taxon>
        <taxon>Rhabditida</taxon>
        <taxon>Spirurina</taxon>
        <taxon>Ascaridomorpha</taxon>
        <taxon>Ascaridoidea</taxon>
        <taxon>Toxocaridae</taxon>
        <taxon>Toxocara</taxon>
    </lineage>
</organism>
<name>A0A0B2W4Q5_TOXCA</name>
<dbReference type="EMBL" id="JPKZ01000210">
    <property type="protein sequence ID" value="KHN88562.1"/>
    <property type="molecule type" value="Genomic_DNA"/>
</dbReference>
<feature type="compositionally biased region" description="Polar residues" evidence="1">
    <location>
        <begin position="31"/>
        <end position="48"/>
    </location>
</feature>
<dbReference type="AlphaFoldDB" id="A0A0B2W4Q5"/>
<sequence>MEGKTYIGPFQSDYILQRCSSYRNEIEKGKSGSTNMTEKGQKTSSENRNSPRECIIKAHPVRAEELFEKVKKLSGIYVPAIVNGMLYFLPQEKQDLNIVSKSTDTSETTMSSHSSSSTSREETSSTSNLSDIKFHLAQIEKLVGRSEVLKAAVREAANDEMPVTPATSPDVGGERSTSAIIRGVNVSELHNALKRVKHLQEKEESECRISPAGSAVSSPVHTASSLHSVVSDDTVQTAIDAPEKWLQELKQELGLPQKQFVIVPTTNDSSTRKQTETNTNVEAKKDEKGYSPSRPQTLAPTGNFVSPSAESIISDRTLDELKKEMMSAESVQPQLQTRGTLGENHSGMESDEDGIHLRKAVRSPSFTDLRTAIEVGICSPLFLFFFCFLALTSDPSFCFCLLNGGISCYSSIAQ</sequence>
<gene>
    <name evidence="2" type="ORF">Tcan_04041</name>
</gene>
<evidence type="ECO:0000313" key="2">
    <source>
        <dbReference type="EMBL" id="KHN88562.1"/>
    </source>
</evidence>
<keyword evidence="3" id="KW-1185">Reference proteome</keyword>